<evidence type="ECO:0000256" key="4">
    <source>
        <dbReference type="ARBA" id="ARBA00022729"/>
    </source>
</evidence>
<evidence type="ECO:0000313" key="6">
    <source>
        <dbReference type="EMBL" id="TDU90317.1"/>
    </source>
</evidence>
<dbReference type="Proteomes" id="UP000295151">
    <property type="component" value="Unassembled WGS sequence"/>
</dbReference>
<comment type="caution">
    <text evidence="6">The sequence shown here is derived from an EMBL/GenBank/DDBJ whole genome shotgun (WGS) entry which is preliminary data.</text>
</comment>
<comment type="subcellular location">
    <subcellularLocation>
        <location evidence="1">Cell envelope</location>
    </subcellularLocation>
</comment>
<dbReference type="GO" id="GO:0030313">
    <property type="term" value="C:cell envelope"/>
    <property type="evidence" value="ECO:0007669"/>
    <property type="project" value="UniProtKB-SubCell"/>
</dbReference>
<evidence type="ECO:0000256" key="5">
    <source>
        <dbReference type="SAM" id="SignalP"/>
    </source>
</evidence>
<evidence type="ECO:0000313" key="7">
    <source>
        <dbReference type="Proteomes" id="UP000295151"/>
    </source>
</evidence>
<gene>
    <name evidence="6" type="ORF">EV138_3903</name>
</gene>
<proteinExistence type="inferred from homology"/>
<dbReference type="Pfam" id="PF13416">
    <property type="entry name" value="SBP_bac_8"/>
    <property type="match status" value="1"/>
</dbReference>
<comment type="similarity">
    <text evidence="2">Belongs to the bacterial solute-binding protein 1 family.</text>
</comment>
<dbReference type="Gene3D" id="3.40.190.10">
    <property type="entry name" value="Periplasmic binding protein-like II"/>
    <property type="match status" value="2"/>
</dbReference>
<dbReference type="SUPFAM" id="SSF53850">
    <property type="entry name" value="Periplasmic binding protein-like II"/>
    <property type="match status" value="1"/>
</dbReference>
<dbReference type="InterPro" id="IPR006059">
    <property type="entry name" value="SBP"/>
</dbReference>
<organism evidence="6 7">
    <name type="scientific">Kribbella voronezhensis</name>
    <dbReference type="NCBI Taxonomy" id="2512212"/>
    <lineage>
        <taxon>Bacteria</taxon>
        <taxon>Bacillati</taxon>
        <taxon>Actinomycetota</taxon>
        <taxon>Actinomycetes</taxon>
        <taxon>Propionibacteriales</taxon>
        <taxon>Kribbellaceae</taxon>
        <taxon>Kribbella</taxon>
    </lineage>
</organism>
<dbReference type="InterPro" id="IPR050490">
    <property type="entry name" value="Bact_solute-bd_prot1"/>
</dbReference>
<sequence length="476" mass="50816">MQKKGTAMRSVRQRRTATVAALLAVVALVAAGCGGSDNSGDKSTGGQDAPGADALDKASGVTKVTFWHGMKGANGEAVDKLVKAFNAANAGKIEVTAVYQGDYDDTITKYKTSVQQGNTPSVVQIYDIGSRFMIDSKQTVPVQSFADKDGYTLDSIEPNIANYYSIDGKLNSMPFNTSMPLLYINKEAFVKAGLDPNKPPTNLDEIMAAAKKLTVKQGGKTVQYGFNAAIYGWFMEQLIAQSGTTYCDNENGRKDLATKVNFDGEQGVKIATWYQQMVKDGYMPNTGKKTDDAQAVFKSGTSAMHLESTGSLRGYINAAKGKFTVLTAPFPKLSAADTGGPIIGGASLWVDGPGHSDAEKRASWEFVKFASSPEQQAAWHTGTGYFPINSKALDLPADKAWVAQYPQFTTAITQLHNTKPSNASSGCILGVMPQARKAAEDGLEKAVLGSDPQKAMTDAAASIKPQIDQYNKTVKK</sequence>
<evidence type="ECO:0000256" key="2">
    <source>
        <dbReference type="ARBA" id="ARBA00008520"/>
    </source>
</evidence>
<name>A0A4R7TFW7_9ACTN</name>
<feature type="chain" id="PRO_5039069190" evidence="5">
    <location>
        <begin position="32"/>
        <end position="476"/>
    </location>
</feature>
<accession>A0A4R7TFW7</accession>
<evidence type="ECO:0000256" key="1">
    <source>
        <dbReference type="ARBA" id="ARBA00004196"/>
    </source>
</evidence>
<evidence type="ECO:0000256" key="3">
    <source>
        <dbReference type="ARBA" id="ARBA00022448"/>
    </source>
</evidence>
<keyword evidence="4 5" id="KW-0732">Signal</keyword>
<reference evidence="6 7" key="1">
    <citation type="submission" date="2019-03" db="EMBL/GenBank/DDBJ databases">
        <title>Genomic Encyclopedia of Type Strains, Phase III (KMG-III): the genomes of soil and plant-associated and newly described type strains.</title>
        <authorList>
            <person name="Whitman W."/>
        </authorList>
    </citation>
    <scope>NUCLEOTIDE SEQUENCE [LARGE SCALE GENOMIC DNA]</scope>
    <source>
        <strain evidence="6 7">VKM Ac-2575</strain>
    </source>
</reference>
<dbReference type="PANTHER" id="PTHR43649:SF31">
    <property type="entry name" value="SN-GLYCEROL-3-PHOSPHATE-BINDING PERIPLASMIC PROTEIN UGPB"/>
    <property type="match status" value="1"/>
</dbReference>
<dbReference type="CDD" id="cd14748">
    <property type="entry name" value="PBP2_UgpB"/>
    <property type="match status" value="1"/>
</dbReference>
<keyword evidence="3" id="KW-0813">Transport</keyword>
<dbReference type="PANTHER" id="PTHR43649">
    <property type="entry name" value="ARABINOSE-BINDING PROTEIN-RELATED"/>
    <property type="match status" value="1"/>
</dbReference>
<feature type="signal peptide" evidence="5">
    <location>
        <begin position="1"/>
        <end position="31"/>
    </location>
</feature>
<dbReference type="EMBL" id="SOCE01000001">
    <property type="protein sequence ID" value="TDU90317.1"/>
    <property type="molecule type" value="Genomic_DNA"/>
</dbReference>
<protein>
    <submittedName>
        <fullName evidence="6">Carbohydrate ABC transporter substrate-binding protein (CUT1 family)</fullName>
    </submittedName>
</protein>
<dbReference type="PROSITE" id="PS51257">
    <property type="entry name" value="PROKAR_LIPOPROTEIN"/>
    <property type="match status" value="1"/>
</dbReference>
<keyword evidence="7" id="KW-1185">Reference proteome</keyword>
<dbReference type="AlphaFoldDB" id="A0A4R7TFW7"/>